<organism evidence="1 2">
    <name type="scientific">Pseudomonas ekonensis</name>
    <dbReference type="NCBI Taxonomy" id="2842353"/>
    <lineage>
        <taxon>Bacteria</taxon>
        <taxon>Pseudomonadati</taxon>
        <taxon>Pseudomonadota</taxon>
        <taxon>Gammaproteobacteria</taxon>
        <taxon>Pseudomonadales</taxon>
        <taxon>Pseudomonadaceae</taxon>
        <taxon>Pseudomonas</taxon>
    </lineage>
</organism>
<reference evidence="1 2" key="1">
    <citation type="submission" date="2021-06" db="EMBL/GenBank/DDBJ databases">
        <title>Updating the genus Pseudomonas: Description of 43 new species and partition of the Pseudomonas putida group.</title>
        <authorList>
            <person name="Girard L."/>
            <person name="Lood C."/>
            <person name="Vandamme P."/>
            <person name="Rokni-Zadeh H."/>
            <person name="Van Noort V."/>
            <person name="Hofte M."/>
            <person name="Lavigne R."/>
            <person name="De Mot R."/>
        </authorList>
    </citation>
    <scope>NUCLEOTIDE SEQUENCE [LARGE SCALE GENOMIC DNA]</scope>
    <source>
        <strain evidence="1 2">COR58</strain>
    </source>
</reference>
<evidence type="ECO:0000313" key="2">
    <source>
        <dbReference type="Proteomes" id="UP000765224"/>
    </source>
</evidence>
<name>A0ABS6PFE3_9PSED</name>
<accession>A0ABS6PFE3</accession>
<evidence type="ECO:0000313" key="1">
    <source>
        <dbReference type="EMBL" id="MBV4459202.1"/>
    </source>
</evidence>
<dbReference type="EMBL" id="JAHSTS010000002">
    <property type="protein sequence ID" value="MBV4459202.1"/>
    <property type="molecule type" value="Genomic_DNA"/>
</dbReference>
<gene>
    <name evidence="1" type="ORF">KVG96_14685</name>
</gene>
<dbReference type="RefSeq" id="WP_217892797.1">
    <property type="nucleotide sequence ID" value="NZ_JAHSTS010000002.1"/>
</dbReference>
<keyword evidence="2" id="KW-1185">Reference proteome</keyword>
<protein>
    <submittedName>
        <fullName evidence="1">Uncharacterized protein</fullName>
    </submittedName>
</protein>
<comment type="caution">
    <text evidence="1">The sequence shown here is derived from an EMBL/GenBank/DDBJ whole genome shotgun (WGS) entry which is preliminary data.</text>
</comment>
<sequence length="314" mass="36099">MAGIPTPQDFYELSLIFEYFVDRASKSVVSELDKFALDGYLDSDLSVVVAACNKILKDIHKDVLGDRCKATLEWFEAEPAYAMAFKTVGFVKVDENYWEAEIRQELERWLPRFREEKRSSTSYVAMRIARFCAHYTKFVSYVARASFRYTSGVGYRTVIEGPSILRRLKELITEVDEVLSVEWLPDNLRTNLAYSLRTKAALRDLESCSEITSPVSRRNDADLPSRLFASDLLKMNQVIFNSFQKKAVFHLMGLSFVARPLEMRTIERLAKSEVEAHREIAAKRISDKRGLDFNQVLSTLKANKSFSLPRENID</sequence>
<dbReference type="Proteomes" id="UP000765224">
    <property type="component" value="Unassembled WGS sequence"/>
</dbReference>
<proteinExistence type="predicted"/>